<sequence>MSLCRGFLLQKEEGKGYHSNRWGPRLASGLCRSAVSLKYLFISKVKEIRSKRQ</sequence>
<organism evidence="1">
    <name type="scientific">Anguilla anguilla</name>
    <name type="common">European freshwater eel</name>
    <name type="synonym">Muraena anguilla</name>
    <dbReference type="NCBI Taxonomy" id="7936"/>
    <lineage>
        <taxon>Eukaryota</taxon>
        <taxon>Metazoa</taxon>
        <taxon>Chordata</taxon>
        <taxon>Craniata</taxon>
        <taxon>Vertebrata</taxon>
        <taxon>Euteleostomi</taxon>
        <taxon>Actinopterygii</taxon>
        <taxon>Neopterygii</taxon>
        <taxon>Teleostei</taxon>
        <taxon>Anguilliformes</taxon>
        <taxon>Anguillidae</taxon>
        <taxon>Anguilla</taxon>
    </lineage>
</organism>
<proteinExistence type="predicted"/>
<dbReference type="AlphaFoldDB" id="A0A0E9WK51"/>
<name>A0A0E9WK51_ANGAN</name>
<evidence type="ECO:0000313" key="1">
    <source>
        <dbReference type="EMBL" id="JAH89853.1"/>
    </source>
</evidence>
<dbReference type="EMBL" id="GBXM01018724">
    <property type="protein sequence ID" value="JAH89853.1"/>
    <property type="molecule type" value="Transcribed_RNA"/>
</dbReference>
<accession>A0A0E9WK51</accession>
<protein>
    <submittedName>
        <fullName evidence="1">Uncharacterized protein</fullName>
    </submittedName>
</protein>
<reference evidence="1" key="2">
    <citation type="journal article" date="2015" name="Fish Shellfish Immunol.">
        <title>Early steps in the European eel (Anguilla anguilla)-Vibrio vulnificus interaction in the gills: Role of the RtxA13 toxin.</title>
        <authorList>
            <person name="Callol A."/>
            <person name="Pajuelo D."/>
            <person name="Ebbesson L."/>
            <person name="Teles M."/>
            <person name="MacKenzie S."/>
            <person name="Amaro C."/>
        </authorList>
    </citation>
    <scope>NUCLEOTIDE SEQUENCE</scope>
</reference>
<reference evidence="1" key="1">
    <citation type="submission" date="2014-11" db="EMBL/GenBank/DDBJ databases">
        <authorList>
            <person name="Amaro Gonzalez C."/>
        </authorList>
    </citation>
    <scope>NUCLEOTIDE SEQUENCE</scope>
</reference>